<keyword evidence="1" id="KW-0472">Membrane</keyword>
<comment type="caution">
    <text evidence="2">The sequence shown here is derived from an EMBL/GenBank/DDBJ whole genome shotgun (WGS) entry which is preliminary data.</text>
</comment>
<keyword evidence="1" id="KW-0812">Transmembrane</keyword>
<feature type="transmembrane region" description="Helical" evidence="1">
    <location>
        <begin position="146"/>
        <end position="166"/>
    </location>
</feature>
<feature type="transmembrane region" description="Helical" evidence="1">
    <location>
        <begin position="58"/>
        <end position="80"/>
    </location>
</feature>
<protein>
    <submittedName>
        <fullName evidence="2">Uncharacterized protein</fullName>
    </submittedName>
</protein>
<name>A0AAD7ENS4_9AGAR</name>
<evidence type="ECO:0000313" key="2">
    <source>
        <dbReference type="EMBL" id="KAJ7343204.1"/>
    </source>
</evidence>
<dbReference type="EMBL" id="JARIHO010000023">
    <property type="protein sequence ID" value="KAJ7343204.1"/>
    <property type="molecule type" value="Genomic_DNA"/>
</dbReference>
<gene>
    <name evidence="2" type="ORF">DFH08DRAFT_810703</name>
</gene>
<dbReference type="AlphaFoldDB" id="A0AAD7ENS4"/>
<feature type="transmembrane region" description="Helical" evidence="1">
    <location>
        <begin position="12"/>
        <end position="38"/>
    </location>
</feature>
<accession>A0AAD7ENS4</accession>
<proteinExistence type="predicted"/>
<feature type="transmembrane region" description="Helical" evidence="1">
    <location>
        <begin position="92"/>
        <end position="112"/>
    </location>
</feature>
<keyword evidence="3" id="KW-1185">Reference proteome</keyword>
<evidence type="ECO:0000313" key="3">
    <source>
        <dbReference type="Proteomes" id="UP001218218"/>
    </source>
</evidence>
<sequence length="202" mass="22016">MALLRCSKFLGCIPLGTGVWLLALLAILVGGLGSAGSWLEVNWMAHHPLALRDKAATIIQAGVFSFLFLLSFLGFFAGLGGKRGVVYIYSKLIFIHAPLLILALGFTLFTTLKPNTDPEAVNKCLNGTTSPIITQFCNHGLSLVRILPIALLGAAMLIQFSVWIVASSYGEEQDRKNEFSDSDLESSRTTLLFPESPFARRR</sequence>
<dbReference type="Proteomes" id="UP001218218">
    <property type="component" value="Unassembled WGS sequence"/>
</dbReference>
<reference evidence="2" key="1">
    <citation type="submission" date="2023-03" db="EMBL/GenBank/DDBJ databases">
        <title>Massive genome expansion in bonnet fungi (Mycena s.s.) driven by repeated elements and novel gene families across ecological guilds.</title>
        <authorList>
            <consortium name="Lawrence Berkeley National Laboratory"/>
            <person name="Harder C.B."/>
            <person name="Miyauchi S."/>
            <person name="Viragh M."/>
            <person name="Kuo A."/>
            <person name="Thoen E."/>
            <person name="Andreopoulos B."/>
            <person name="Lu D."/>
            <person name="Skrede I."/>
            <person name="Drula E."/>
            <person name="Henrissat B."/>
            <person name="Morin E."/>
            <person name="Kohler A."/>
            <person name="Barry K."/>
            <person name="LaButti K."/>
            <person name="Morin E."/>
            <person name="Salamov A."/>
            <person name="Lipzen A."/>
            <person name="Mereny Z."/>
            <person name="Hegedus B."/>
            <person name="Baldrian P."/>
            <person name="Stursova M."/>
            <person name="Weitz H."/>
            <person name="Taylor A."/>
            <person name="Grigoriev I.V."/>
            <person name="Nagy L.G."/>
            <person name="Martin F."/>
            <person name="Kauserud H."/>
        </authorList>
    </citation>
    <scope>NUCLEOTIDE SEQUENCE</scope>
    <source>
        <strain evidence="2">CBHHK002</strain>
    </source>
</reference>
<keyword evidence="1" id="KW-1133">Transmembrane helix</keyword>
<organism evidence="2 3">
    <name type="scientific">Mycena albidolilacea</name>
    <dbReference type="NCBI Taxonomy" id="1033008"/>
    <lineage>
        <taxon>Eukaryota</taxon>
        <taxon>Fungi</taxon>
        <taxon>Dikarya</taxon>
        <taxon>Basidiomycota</taxon>
        <taxon>Agaricomycotina</taxon>
        <taxon>Agaricomycetes</taxon>
        <taxon>Agaricomycetidae</taxon>
        <taxon>Agaricales</taxon>
        <taxon>Marasmiineae</taxon>
        <taxon>Mycenaceae</taxon>
        <taxon>Mycena</taxon>
    </lineage>
</organism>
<evidence type="ECO:0000256" key="1">
    <source>
        <dbReference type="SAM" id="Phobius"/>
    </source>
</evidence>